<reference evidence="2" key="1">
    <citation type="journal article" date="2020" name="Nat. Commun.">
        <title>Genome sequence of the cluster root forming white lupin.</title>
        <authorList>
            <person name="Hufnagel B."/>
            <person name="Marques A."/>
            <person name="Soriano A."/>
            <person name="Marques L."/>
            <person name="Divol F."/>
            <person name="Doumas P."/>
            <person name="Sallet E."/>
            <person name="Mancinotti D."/>
            <person name="Carrere S."/>
            <person name="Marande W."/>
            <person name="Arribat S."/>
            <person name="Keller J."/>
            <person name="Huneau C."/>
            <person name="Blein T."/>
            <person name="Aime D."/>
            <person name="Laguerre M."/>
            <person name="Taylor J."/>
            <person name="Schubert V."/>
            <person name="Nelson M."/>
            <person name="Geu-Flores F."/>
            <person name="Crespi M."/>
            <person name="Gallardo-Guerrero K."/>
            <person name="Delaux P.-M."/>
            <person name="Salse J."/>
            <person name="Berges H."/>
            <person name="Guyot R."/>
            <person name="Gouzy J."/>
            <person name="Peret B."/>
        </authorList>
    </citation>
    <scope>NUCLEOTIDE SEQUENCE [LARGE SCALE GENOMIC DNA]</scope>
    <source>
        <strain evidence="2">cv. Amiga</strain>
    </source>
</reference>
<protein>
    <submittedName>
        <fullName evidence="1">Uncharacterized protein</fullName>
    </submittedName>
</protein>
<name>A0A6A4R5T1_LUPAL</name>
<evidence type="ECO:0000313" key="2">
    <source>
        <dbReference type="Proteomes" id="UP000447434"/>
    </source>
</evidence>
<proteinExistence type="predicted"/>
<comment type="caution">
    <text evidence="1">The sequence shown here is derived from an EMBL/GenBank/DDBJ whole genome shotgun (WGS) entry which is preliminary data.</text>
</comment>
<dbReference type="AlphaFoldDB" id="A0A6A4R5T1"/>
<evidence type="ECO:0000313" key="1">
    <source>
        <dbReference type="EMBL" id="KAE9621341.1"/>
    </source>
</evidence>
<sequence length="51" mass="5657">MAKEVETSNSIFSFSLTMVEGLYDGKGHGGESRLLVVGDGHENNRDCRWNI</sequence>
<organism evidence="1 2">
    <name type="scientific">Lupinus albus</name>
    <name type="common">White lupine</name>
    <name type="synonym">Lupinus termis</name>
    <dbReference type="NCBI Taxonomy" id="3870"/>
    <lineage>
        <taxon>Eukaryota</taxon>
        <taxon>Viridiplantae</taxon>
        <taxon>Streptophyta</taxon>
        <taxon>Embryophyta</taxon>
        <taxon>Tracheophyta</taxon>
        <taxon>Spermatophyta</taxon>
        <taxon>Magnoliopsida</taxon>
        <taxon>eudicotyledons</taxon>
        <taxon>Gunneridae</taxon>
        <taxon>Pentapetalae</taxon>
        <taxon>rosids</taxon>
        <taxon>fabids</taxon>
        <taxon>Fabales</taxon>
        <taxon>Fabaceae</taxon>
        <taxon>Papilionoideae</taxon>
        <taxon>50 kb inversion clade</taxon>
        <taxon>genistoids sensu lato</taxon>
        <taxon>core genistoids</taxon>
        <taxon>Genisteae</taxon>
        <taxon>Lupinus</taxon>
    </lineage>
</organism>
<accession>A0A6A4R5T1</accession>
<dbReference type="EMBL" id="WOCE01000001">
    <property type="protein sequence ID" value="KAE9621341.1"/>
    <property type="molecule type" value="Genomic_DNA"/>
</dbReference>
<keyword evidence="2" id="KW-1185">Reference proteome</keyword>
<dbReference type="Proteomes" id="UP000447434">
    <property type="component" value="Chromosome 1"/>
</dbReference>
<gene>
    <name evidence="1" type="ORF">Lalb_Chr01g0012671</name>
</gene>